<keyword evidence="7" id="KW-1185">Reference proteome</keyword>
<dbReference type="Proteomes" id="UP000681722">
    <property type="component" value="Unassembled WGS sequence"/>
</dbReference>
<feature type="compositionally biased region" description="Polar residues" evidence="3">
    <location>
        <begin position="1102"/>
        <end position="1133"/>
    </location>
</feature>
<comment type="caution">
    <text evidence="5">The sequence shown here is derived from an EMBL/GenBank/DDBJ whole genome shotgun (WGS) entry which is preliminary data.</text>
</comment>
<feature type="compositionally biased region" description="Polar residues" evidence="3">
    <location>
        <begin position="1602"/>
        <end position="1619"/>
    </location>
</feature>
<feature type="domain" description="AB hydrolase-1" evidence="4">
    <location>
        <begin position="163"/>
        <end position="277"/>
    </location>
</feature>
<gene>
    <name evidence="5" type="ORF">GPM918_LOCUS2274</name>
    <name evidence="6" type="ORF">SRO942_LOCUS2274</name>
</gene>
<accession>A0A813R398</accession>
<evidence type="ECO:0000313" key="7">
    <source>
        <dbReference type="Proteomes" id="UP000663829"/>
    </source>
</evidence>
<dbReference type="PANTHER" id="PTHR12277">
    <property type="entry name" value="ALPHA/BETA HYDROLASE DOMAIN-CONTAINING PROTEIN"/>
    <property type="match status" value="1"/>
</dbReference>
<feature type="region of interest" description="Disordered" evidence="3">
    <location>
        <begin position="1354"/>
        <end position="1390"/>
    </location>
</feature>
<feature type="compositionally biased region" description="Polar residues" evidence="3">
    <location>
        <begin position="1357"/>
        <end position="1366"/>
    </location>
</feature>
<organism evidence="5 7">
    <name type="scientific">Didymodactylos carnosus</name>
    <dbReference type="NCBI Taxonomy" id="1234261"/>
    <lineage>
        <taxon>Eukaryota</taxon>
        <taxon>Metazoa</taxon>
        <taxon>Spiralia</taxon>
        <taxon>Gnathifera</taxon>
        <taxon>Rotifera</taxon>
        <taxon>Eurotatoria</taxon>
        <taxon>Bdelloidea</taxon>
        <taxon>Philodinida</taxon>
        <taxon>Philodinidae</taxon>
        <taxon>Didymodactylos</taxon>
    </lineage>
</organism>
<dbReference type="GO" id="GO:0008474">
    <property type="term" value="F:palmitoyl-(protein) hydrolase activity"/>
    <property type="evidence" value="ECO:0007669"/>
    <property type="project" value="TreeGrafter"/>
</dbReference>
<feature type="compositionally biased region" description="Acidic residues" evidence="3">
    <location>
        <begin position="1375"/>
        <end position="1390"/>
    </location>
</feature>
<dbReference type="EMBL" id="CAJNOQ010000247">
    <property type="protein sequence ID" value="CAF0777481.1"/>
    <property type="molecule type" value="Genomic_DNA"/>
</dbReference>
<protein>
    <recommendedName>
        <fullName evidence="1">Protein ABHD13</fullName>
    </recommendedName>
    <alternativeName>
        <fullName evidence="2">Alpha/beta hydrolase domain-containing protein 13</fullName>
    </alternativeName>
</protein>
<dbReference type="Gene3D" id="3.40.50.1820">
    <property type="entry name" value="alpha/beta hydrolase"/>
    <property type="match status" value="1"/>
</dbReference>
<feature type="compositionally biased region" description="Acidic residues" evidence="3">
    <location>
        <begin position="1637"/>
        <end position="1649"/>
    </location>
</feature>
<dbReference type="OrthoDB" id="10028240at2759"/>
<dbReference type="EMBL" id="CAJOBC010000247">
    <property type="protein sequence ID" value="CAF3560212.1"/>
    <property type="molecule type" value="Genomic_DNA"/>
</dbReference>
<feature type="region of interest" description="Disordered" evidence="3">
    <location>
        <begin position="1587"/>
        <end position="1649"/>
    </location>
</feature>
<dbReference type="Pfam" id="PF00561">
    <property type="entry name" value="Abhydrolase_1"/>
    <property type="match status" value="1"/>
</dbReference>
<feature type="region of interest" description="Disordered" evidence="3">
    <location>
        <begin position="1102"/>
        <end position="1135"/>
    </location>
</feature>
<evidence type="ECO:0000313" key="5">
    <source>
        <dbReference type="EMBL" id="CAF0777481.1"/>
    </source>
</evidence>
<evidence type="ECO:0000256" key="2">
    <source>
        <dbReference type="ARBA" id="ARBA00042701"/>
    </source>
</evidence>
<proteinExistence type="predicted"/>
<evidence type="ECO:0000313" key="6">
    <source>
        <dbReference type="EMBL" id="CAF3560212.1"/>
    </source>
</evidence>
<reference evidence="5" key="1">
    <citation type="submission" date="2021-02" db="EMBL/GenBank/DDBJ databases">
        <authorList>
            <person name="Nowell W R."/>
        </authorList>
    </citation>
    <scope>NUCLEOTIDE SEQUENCE</scope>
</reference>
<name>A0A813R398_9BILA</name>
<dbReference type="InterPro" id="IPR029058">
    <property type="entry name" value="AB_hydrolase_fold"/>
</dbReference>
<dbReference type="SUPFAM" id="SSF53474">
    <property type="entry name" value="alpha/beta-Hydrolases"/>
    <property type="match status" value="1"/>
</dbReference>
<evidence type="ECO:0000259" key="4">
    <source>
        <dbReference type="Pfam" id="PF00561"/>
    </source>
</evidence>
<evidence type="ECO:0000256" key="3">
    <source>
        <dbReference type="SAM" id="MobiDB-lite"/>
    </source>
</evidence>
<dbReference type="InterPro" id="IPR000073">
    <property type="entry name" value="AB_hydrolase_1"/>
</dbReference>
<evidence type="ECO:0000256" key="1">
    <source>
        <dbReference type="ARBA" id="ARBA00040125"/>
    </source>
</evidence>
<dbReference type="PANTHER" id="PTHR12277:SF81">
    <property type="entry name" value="PROTEIN ABHD13"/>
    <property type="match status" value="1"/>
</dbReference>
<feature type="region of interest" description="Disordered" evidence="3">
    <location>
        <begin position="1"/>
        <end position="38"/>
    </location>
</feature>
<sequence>MGNSINGPLIPPSFKSKNNGTDVPFKRSTSLREQKSTRAHAIPTGEIVDIRMLRLKRNITQLSTNNQHQETTEATANGINKLVNQTSECITDEEKLKKQLDYIHSCARRDKGLLENTHEILRTPDDFNMLYKEFYIKTFDNEYIHCYYIQQSSKEDEFKQKDTLLYLHGAGGNLSHRLEVIRLFYDNLGCNCLIIDYRGFGLSTGCPSEVGLYIDAQAAYDYLTIKENIPPEKIIVLGTSLGASVAIQLVSDVENRVKCAIFENPFISVPEIARHFLPYAKNVLSISKSVGFVYLFDSLSKVPKIKCPCIYLVGLLDNVVPTYMSSVLYNETRNAKHRQLYTYEYGRHNDLPIMTSYFDNIHTFLNDIDEKPTPINSNNKINCKTLSTNTMILSSKLRRSSEYYPLYVELRNKIHREKYNHNVNRYKKHKIIHKRFTDENLIFYNDINDLDVLPNVNITNNKTLYQHNIFDNDPNIPFAHIRHEKDPVLTRTQTRAIITVIIVIGVFIIVITIFKLKNFCREQEPKSVEIPQRTSVYSDTSSRHNSVGYYIRKYSHPSIRIDDQLNCSSLITPPSIIPSTVKTTLKPSLTSYATSTTASSSIICDTAIVLSSMRQKDLELDDVFHESTNHLFLETKSLTPSPSSTVIKKHLSVSSKLSKNNNITETTTTTTTTAQADSKFIANNNTSQQKSCIIIENNVSGQVVDFYSRSKVLPLSPFSVRILFTFAKDRLTTHSLDKTRKLPIKKAKLLKSINEHPYDDDEDDDEDEYASLSSARKNKNIIIQSSLITTNYGDFNKLVPVEKRDDETTSIQPETSTFQNELFPISNENFDRENGNPTTSIVKSYPRHSVGPCNGNSLQQSNVATKFTILNDDKSTRKYSLNSVVPQIETTKLIGHNRRRISLSSAIRRNSFAKHPAIFCETIDSDTPKQTLSEDILENKPDSPILTDSSTTNFTYSDDQHYVSEKSSLINLKQPNKNRKKNRSSFPRNFMQKIERFRFIDDSASSTTTVTSPVEGIDRTNQQQINNSYSNNLISNTIEQFDDYVRSHYYNNKNNNENNSDDYNDQSNRSNIECYIDRINSKNFINGYSDMNILENSNKIASRSNSQTNDKQLSNSIGRPYTLNNGTTQNSLTKPHLSMPIKESFQIHTKSNTNNNTNNTDNAQIIPFTSTMLGKSSAAIPIPRSATLFNHNIKRPNEPIHQCYPSDSTIPSSFTKNPTNNKYSYPTNGPFISQVLSRSMDFSKKYDMKNDFFNNNCHTVIKTTTPTNITNNTTPLTESSSSLHSSTSLEFYDDMKPSGVVVDDDFLPMSSPVDDDYWDNVSVETTIQCFPNVGSSPVIEVKHFETNLLTGDKIHNNHSITTNNSRRPYIKDSDDQYSETSEDYLDDDDDDLGEENINNYSVKEFALKELQKPIVLKSALKSNTQLGKMTELSSSDEFKMRPLQTSNNHLGINSDILERISTTNVQSASHSKLNNNVQQHHQCSPLNRDYSLQMSITKNYFMNKEKLNQEQIMTNDSSLPSSPAITNEPDHLNISVDLTTDLNERLRSYLPQQKHHISDEITTDDQIHSTDNEKLLKNISSNLNNTSTTTRLKVSSPPCPLYTSSRQSDFLNESSTVHPPQTIYEEGEDELQQRETDSDDGDESPDDGEIDLMHEYELSQRLNGGLDDVQSSSITWNTDDKLLTTDDMNKYYLMQKDDLLSIVTSSPSHSTVRSSSSDFISHTKPIPPSIMKTSKSIEQRDTLLSSEQTSLPNIISSNSSSSALLQSPAISTVIKPKVRFNLDPEYEREREWNKVNKLLGNVEWTDEFEV</sequence>
<dbReference type="GO" id="GO:0016020">
    <property type="term" value="C:membrane"/>
    <property type="evidence" value="ECO:0007669"/>
    <property type="project" value="TreeGrafter"/>
</dbReference>
<dbReference type="Proteomes" id="UP000663829">
    <property type="component" value="Unassembled WGS sequence"/>
</dbReference>